<evidence type="ECO:0000313" key="3">
    <source>
        <dbReference type="Proteomes" id="UP000827092"/>
    </source>
</evidence>
<accession>A0AAV6TTM9</accession>
<proteinExistence type="predicted"/>
<gene>
    <name evidence="2" type="ORF">JTE90_023415</name>
</gene>
<keyword evidence="3" id="KW-1185">Reference proteome</keyword>
<feature type="region of interest" description="Disordered" evidence="1">
    <location>
        <begin position="34"/>
        <end position="54"/>
    </location>
</feature>
<evidence type="ECO:0000313" key="2">
    <source>
        <dbReference type="EMBL" id="KAG8175133.1"/>
    </source>
</evidence>
<feature type="compositionally biased region" description="Polar residues" evidence="1">
    <location>
        <begin position="36"/>
        <end position="54"/>
    </location>
</feature>
<organism evidence="2 3">
    <name type="scientific">Oedothorax gibbosus</name>
    <dbReference type="NCBI Taxonomy" id="931172"/>
    <lineage>
        <taxon>Eukaryota</taxon>
        <taxon>Metazoa</taxon>
        <taxon>Ecdysozoa</taxon>
        <taxon>Arthropoda</taxon>
        <taxon>Chelicerata</taxon>
        <taxon>Arachnida</taxon>
        <taxon>Araneae</taxon>
        <taxon>Araneomorphae</taxon>
        <taxon>Entelegynae</taxon>
        <taxon>Araneoidea</taxon>
        <taxon>Linyphiidae</taxon>
        <taxon>Erigoninae</taxon>
        <taxon>Oedothorax</taxon>
    </lineage>
</organism>
<dbReference type="AlphaFoldDB" id="A0AAV6TTM9"/>
<protein>
    <submittedName>
        <fullName evidence="2">Uncharacterized protein</fullName>
    </submittedName>
</protein>
<dbReference type="Proteomes" id="UP000827092">
    <property type="component" value="Unassembled WGS sequence"/>
</dbReference>
<feature type="non-terminal residue" evidence="2">
    <location>
        <position position="1"/>
    </location>
</feature>
<comment type="caution">
    <text evidence="2">The sequence shown here is derived from an EMBL/GenBank/DDBJ whole genome shotgun (WGS) entry which is preliminary data.</text>
</comment>
<evidence type="ECO:0000256" key="1">
    <source>
        <dbReference type="SAM" id="MobiDB-lite"/>
    </source>
</evidence>
<dbReference type="EMBL" id="JAFNEN010001062">
    <property type="protein sequence ID" value="KAG8175133.1"/>
    <property type="molecule type" value="Genomic_DNA"/>
</dbReference>
<reference evidence="2 3" key="1">
    <citation type="journal article" date="2022" name="Nat. Ecol. Evol.">
        <title>A masculinizing supergene underlies an exaggerated male reproductive morph in a spider.</title>
        <authorList>
            <person name="Hendrickx F."/>
            <person name="De Corte Z."/>
            <person name="Sonet G."/>
            <person name="Van Belleghem S.M."/>
            <person name="Kostlbacher S."/>
            <person name="Vangestel C."/>
        </authorList>
    </citation>
    <scope>NUCLEOTIDE SEQUENCE [LARGE SCALE GENOMIC DNA]</scope>
    <source>
        <strain evidence="2">W744_W776</strain>
    </source>
</reference>
<name>A0AAV6TTM9_9ARAC</name>
<sequence>EVFYIKDCVIAKTGLPAQRVSTEVLGAYKECEAAPNRQTQGQQTSQKTMQPIQQQQYNSVAQSNAGGYGQRLNPTNLSPLPVRQQGFSQQYFVLYPRPPFPPQQQFSTTTQQQIPVNFNQATGQEQFSTATQEQQITGQRLSAVTQQQMPVDFKPASAQQQFSKSTQQQIPINFNQPTAQQQFSIATEQQHKTKQQPSEVTQKLQMPINFNRPISQQPSIPFTNQQQIPVSSYAPQTQFQQGIKTAQVQSQQNIYSSSQPLTPMMSHQPPQSPFIPVPNGAYYYGFQIKH</sequence>